<dbReference type="GO" id="GO:0016887">
    <property type="term" value="F:ATP hydrolysis activity"/>
    <property type="evidence" value="ECO:0007669"/>
    <property type="project" value="InterPro"/>
</dbReference>
<feature type="domain" description="AAA+ ATPase" evidence="6">
    <location>
        <begin position="183"/>
        <end position="319"/>
    </location>
</feature>
<dbReference type="InterPro" id="IPR003959">
    <property type="entry name" value="ATPase_AAA_core"/>
</dbReference>
<dbReference type="FunFam" id="3.40.50.300:FF:000093">
    <property type="entry name" value="Fidgetin-like 1"/>
    <property type="match status" value="1"/>
</dbReference>
<keyword evidence="3 4" id="KW-0067">ATP-binding</keyword>
<dbReference type="PANTHER" id="PTHR23074:SF17">
    <property type="entry name" value="FIDGETIN-LIKE PROTEIN 1"/>
    <property type="match status" value="1"/>
</dbReference>
<evidence type="ECO:0000313" key="8">
    <source>
        <dbReference type="Proteomes" id="UP001212152"/>
    </source>
</evidence>
<dbReference type="InterPro" id="IPR027417">
    <property type="entry name" value="P-loop_NTPase"/>
</dbReference>
<dbReference type="SUPFAM" id="SSF52540">
    <property type="entry name" value="P-loop containing nucleoside triphosphate hydrolases"/>
    <property type="match status" value="1"/>
</dbReference>
<evidence type="ECO:0000259" key="6">
    <source>
        <dbReference type="SMART" id="SM00382"/>
    </source>
</evidence>
<dbReference type="InterPro" id="IPR003593">
    <property type="entry name" value="AAA+_ATPase"/>
</dbReference>
<feature type="region of interest" description="Disordered" evidence="5">
    <location>
        <begin position="1"/>
        <end position="21"/>
    </location>
</feature>
<evidence type="ECO:0000313" key="7">
    <source>
        <dbReference type="EMBL" id="KAJ3175933.1"/>
    </source>
</evidence>
<evidence type="ECO:0000256" key="5">
    <source>
        <dbReference type="SAM" id="MobiDB-lite"/>
    </source>
</evidence>
<comment type="similarity">
    <text evidence="1 4">Belongs to the AAA ATPase family.</text>
</comment>
<dbReference type="PROSITE" id="PS00674">
    <property type="entry name" value="AAA"/>
    <property type="match status" value="1"/>
</dbReference>
<dbReference type="InterPro" id="IPR050304">
    <property type="entry name" value="MT-severing_AAA_ATPase"/>
</dbReference>
<gene>
    <name evidence="7" type="ORF">HDU87_005597</name>
</gene>
<dbReference type="InterPro" id="IPR041569">
    <property type="entry name" value="AAA_lid_3"/>
</dbReference>
<protein>
    <recommendedName>
        <fullName evidence="6">AAA+ ATPase domain-containing protein</fullName>
    </recommendedName>
</protein>
<dbReference type="InterPro" id="IPR003960">
    <property type="entry name" value="ATPase_AAA_CS"/>
</dbReference>
<keyword evidence="2 4" id="KW-0547">Nucleotide-binding</keyword>
<dbReference type="AlphaFoldDB" id="A0AAD5TI84"/>
<reference evidence="7" key="1">
    <citation type="submission" date="2020-05" db="EMBL/GenBank/DDBJ databases">
        <title>Phylogenomic resolution of chytrid fungi.</title>
        <authorList>
            <person name="Stajich J.E."/>
            <person name="Amses K."/>
            <person name="Simmons R."/>
            <person name="Seto K."/>
            <person name="Myers J."/>
            <person name="Bonds A."/>
            <person name="Quandt C.A."/>
            <person name="Barry K."/>
            <person name="Liu P."/>
            <person name="Grigoriev I."/>
            <person name="Longcore J.E."/>
            <person name="James T.Y."/>
        </authorList>
    </citation>
    <scope>NUCLEOTIDE SEQUENCE</scope>
    <source>
        <strain evidence="7">JEL0379</strain>
    </source>
</reference>
<dbReference type="SMART" id="SM00382">
    <property type="entry name" value="AAA"/>
    <property type="match status" value="1"/>
</dbReference>
<evidence type="ECO:0000256" key="1">
    <source>
        <dbReference type="ARBA" id="ARBA00006914"/>
    </source>
</evidence>
<dbReference type="Proteomes" id="UP001212152">
    <property type="component" value="Unassembled WGS sequence"/>
</dbReference>
<dbReference type="EMBL" id="JADGJQ010000046">
    <property type="protein sequence ID" value="KAJ3175933.1"/>
    <property type="molecule type" value="Genomic_DNA"/>
</dbReference>
<proteinExistence type="inferred from homology"/>
<organism evidence="7 8">
    <name type="scientific">Geranomyces variabilis</name>
    <dbReference type="NCBI Taxonomy" id="109894"/>
    <lineage>
        <taxon>Eukaryota</taxon>
        <taxon>Fungi</taxon>
        <taxon>Fungi incertae sedis</taxon>
        <taxon>Chytridiomycota</taxon>
        <taxon>Chytridiomycota incertae sedis</taxon>
        <taxon>Chytridiomycetes</taxon>
        <taxon>Spizellomycetales</taxon>
        <taxon>Powellomycetaceae</taxon>
        <taxon>Geranomyces</taxon>
    </lineage>
</organism>
<dbReference type="Gene3D" id="1.10.8.60">
    <property type="match status" value="1"/>
</dbReference>
<dbReference type="Pfam" id="PF17862">
    <property type="entry name" value="AAA_lid_3"/>
    <property type="match status" value="1"/>
</dbReference>
<dbReference type="Gene3D" id="3.40.50.300">
    <property type="entry name" value="P-loop containing nucleotide triphosphate hydrolases"/>
    <property type="match status" value="1"/>
</dbReference>
<dbReference type="GO" id="GO:0005524">
    <property type="term" value="F:ATP binding"/>
    <property type="evidence" value="ECO:0007669"/>
    <property type="project" value="UniProtKB-KW"/>
</dbReference>
<comment type="caution">
    <text evidence="7">The sequence shown here is derived from an EMBL/GenBank/DDBJ whole genome shotgun (WGS) entry which is preliminary data.</text>
</comment>
<sequence>MDSDEDEESPPSKSNKKLANLDKDSFKSASDVLVRSDGWSHGSVAWILTYDFSGQMPTKKPMKVTAVNSRHRHTVPLEPRVLYRHSTHATHAIKYGTFRKELMRFGEMADGRKALGGQGKVADDRLKNLPPQLVEVILNEILEGVAEVTWDDIVGLTLAKATIRETVVFPMQRPDIFCGLRSPAKGVLLYGPPGTGKTLIGKTIASQCHAKFFSITASSLTSKWIGDGEKLVRCLFAVARVYQPSVIFIDEIDALLGKRKDGEHDATRRMKTEFLVQFDGCGTDSQDRILLVGATNRPQELDEAIRRRFRKRLYIPLPDSEARAQMITNRIATLDHGLSDEQIATIVERTDGYSGSDMDGLVREASLGPIRAIEDIQSVEISDIRKVVFDDFLDALSQVKASVSPEDLESYQEFDGRYGSVSRTA</sequence>
<dbReference type="FunFam" id="1.10.8.60:FF:000022">
    <property type="entry name" value="Fidgetin like 1"/>
    <property type="match status" value="1"/>
</dbReference>
<evidence type="ECO:0000256" key="3">
    <source>
        <dbReference type="ARBA" id="ARBA00022840"/>
    </source>
</evidence>
<dbReference type="PANTHER" id="PTHR23074">
    <property type="entry name" value="AAA DOMAIN-CONTAINING"/>
    <property type="match status" value="1"/>
</dbReference>
<evidence type="ECO:0000256" key="4">
    <source>
        <dbReference type="RuleBase" id="RU003651"/>
    </source>
</evidence>
<name>A0AAD5TI84_9FUNG</name>
<accession>A0AAD5TI84</accession>
<evidence type="ECO:0000256" key="2">
    <source>
        <dbReference type="ARBA" id="ARBA00022741"/>
    </source>
</evidence>
<keyword evidence="8" id="KW-1185">Reference proteome</keyword>
<dbReference type="Pfam" id="PF00004">
    <property type="entry name" value="AAA"/>
    <property type="match status" value="1"/>
</dbReference>